<evidence type="ECO:0000256" key="2">
    <source>
        <dbReference type="ARBA" id="ARBA00004906"/>
    </source>
</evidence>
<keyword evidence="5" id="KW-0863">Zinc-finger</keyword>
<evidence type="ECO:0000313" key="8">
    <source>
        <dbReference type="EMBL" id="CAK6981756.1"/>
    </source>
</evidence>
<dbReference type="EC" id="2.3.2.27" evidence="5"/>
<dbReference type="EMBL" id="CAWUFR010000888">
    <property type="protein sequence ID" value="CAK6981756.1"/>
    <property type="molecule type" value="Genomic_DNA"/>
</dbReference>
<organism evidence="8 9">
    <name type="scientific">Scomber scombrus</name>
    <name type="common">Atlantic mackerel</name>
    <name type="synonym">Scomber vernalis</name>
    <dbReference type="NCBI Taxonomy" id="13677"/>
    <lineage>
        <taxon>Eukaryota</taxon>
        <taxon>Metazoa</taxon>
        <taxon>Chordata</taxon>
        <taxon>Craniata</taxon>
        <taxon>Vertebrata</taxon>
        <taxon>Euteleostomi</taxon>
        <taxon>Actinopterygii</taxon>
        <taxon>Neopterygii</taxon>
        <taxon>Teleostei</taxon>
        <taxon>Neoteleostei</taxon>
        <taxon>Acanthomorphata</taxon>
        <taxon>Pelagiaria</taxon>
        <taxon>Scombriformes</taxon>
        <taxon>Scombridae</taxon>
        <taxon>Scomber</taxon>
    </lineage>
</organism>
<protein>
    <recommendedName>
        <fullName evidence="5">E3 ubiquitin-protein ligase</fullName>
        <ecNumber evidence="5">2.3.2.27</ecNumber>
    </recommendedName>
</protein>
<comment type="subcellular location">
    <subcellularLocation>
        <location evidence="5">Cytoplasm</location>
    </subcellularLocation>
</comment>
<dbReference type="InterPro" id="IPR039396">
    <property type="entry name" value="Deltex_C"/>
</dbReference>
<reference evidence="8 9" key="1">
    <citation type="submission" date="2024-01" db="EMBL/GenBank/DDBJ databases">
        <authorList>
            <person name="Alioto T."/>
            <person name="Alioto T."/>
            <person name="Gomez Garrido J."/>
        </authorList>
    </citation>
    <scope>NUCLEOTIDE SEQUENCE [LARGE SCALE GENOMIC DNA]</scope>
</reference>
<dbReference type="Pfam" id="PF18102">
    <property type="entry name" value="DTC"/>
    <property type="match status" value="1"/>
</dbReference>
<dbReference type="GO" id="GO:0016567">
    <property type="term" value="P:protein ubiquitination"/>
    <property type="evidence" value="ECO:0007669"/>
    <property type="project" value="UniProtKB-UniRule"/>
</dbReference>
<dbReference type="GO" id="GO:0061630">
    <property type="term" value="F:ubiquitin protein ligase activity"/>
    <property type="evidence" value="ECO:0007669"/>
    <property type="project" value="UniProtKB-UniRule"/>
</dbReference>
<dbReference type="GO" id="GO:0007219">
    <property type="term" value="P:Notch signaling pathway"/>
    <property type="evidence" value="ECO:0007669"/>
    <property type="project" value="InterPro"/>
</dbReference>
<keyword evidence="5" id="KW-0963">Cytoplasm</keyword>
<evidence type="ECO:0000256" key="5">
    <source>
        <dbReference type="RuleBase" id="RU367105"/>
    </source>
</evidence>
<evidence type="ECO:0000313" key="9">
    <source>
        <dbReference type="Proteomes" id="UP001314229"/>
    </source>
</evidence>
<dbReference type="AlphaFoldDB" id="A0AAV1QBW8"/>
<dbReference type="GO" id="GO:0008270">
    <property type="term" value="F:zinc ion binding"/>
    <property type="evidence" value="ECO:0007669"/>
    <property type="project" value="UniProtKB-KW"/>
</dbReference>
<evidence type="ECO:0000259" key="7">
    <source>
        <dbReference type="Pfam" id="PF18102"/>
    </source>
</evidence>
<feature type="domain" description="Deltex C-terminal" evidence="7">
    <location>
        <begin position="41"/>
        <end position="170"/>
    </location>
</feature>
<comment type="caution">
    <text evidence="8">The sequence shown here is derived from an EMBL/GenBank/DDBJ whole genome shotgun (WGS) entry which is preliminary data.</text>
</comment>
<feature type="region of interest" description="Disordered" evidence="6">
    <location>
        <begin position="1"/>
        <end position="22"/>
    </location>
</feature>
<keyword evidence="5" id="KW-0862">Zinc</keyword>
<keyword evidence="9" id="KW-1185">Reference proteome</keyword>
<dbReference type="InterPro" id="IPR039398">
    <property type="entry name" value="Deltex_fam"/>
</dbReference>
<dbReference type="PANTHER" id="PTHR12622">
    <property type="entry name" value="DELTEX-RELATED"/>
    <property type="match status" value="1"/>
</dbReference>
<name>A0AAV1QBW8_SCOSC</name>
<evidence type="ECO:0000256" key="3">
    <source>
        <dbReference type="ARBA" id="ARBA00022679"/>
    </source>
</evidence>
<dbReference type="Gene3D" id="3.30.390.130">
    <property type="match status" value="1"/>
</dbReference>
<keyword evidence="4 5" id="KW-0479">Metal-binding</keyword>
<comment type="pathway">
    <text evidence="2 5">Protein modification; protein ubiquitination.</text>
</comment>
<evidence type="ECO:0000256" key="1">
    <source>
        <dbReference type="ARBA" id="ARBA00000900"/>
    </source>
</evidence>
<sequence length="171" mass="19059">MGSGQSSEKLHCNRYLNGQGPPSLVQQANEEVNGMHKELNGCQPQGQMTWVILHRDLPGFPDNNTLQINAIFPDGIQTEKHPHPGQPYAGLRLCAYLPDNRDGRKVLRGLEKAFNQQLLFTVATNKNGEDIVTTASIPLKTQPDGRNMVDGYPDPDYLKTVRKLLRDKGIE</sequence>
<dbReference type="InterPro" id="IPR039399">
    <property type="entry name" value="Deltex_C_sf"/>
</dbReference>
<proteinExistence type="inferred from homology"/>
<dbReference type="GO" id="GO:0005737">
    <property type="term" value="C:cytoplasm"/>
    <property type="evidence" value="ECO:0007669"/>
    <property type="project" value="UniProtKB-SubCell"/>
</dbReference>
<evidence type="ECO:0000256" key="6">
    <source>
        <dbReference type="SAM" id="MobiDB-lite"/>
    </source>
</evidence>
<dbReference type="Proteomes" id="UP001314229">
    <property type="component" value="Unassembled WGS sequence"/>
</dbReference>
<gene>
    <name evidence="8" type="ORF">FSCOSCO3_A034986</name>
</gene>
<accession>A0AAV1QBW8</accession>
<comment type="catalytic activity">
    <reaction evidence="1 5">
        <text>S-ubiquitinyl-[E2 ubiquitin-conjugating enzyme]-L-cysteine + [acceptor protein]-L-lysine = [E2 ubiquitin-conjugating enzyme]-L-cysteine + N(6)-ubiquitinyl-[acceptor protein]-L-lysine.</text>
        <dbReference type="EC" id="2.3.2.27"/>
    </reaction>
</comment>
<evidence type="ECO:0000256" key="4">
    <source>
        <dbReference type="ARBA" id="ARBA00022723"/>
    </source>
</evidence>
<keyword evidence="3 5" id="KW-0808">Transferase</keyword>
<comment type="similarity">
    <text evidence="5">Belongs to the Deltex family.</text>
</comment>